<proteinExistence type="predicted"/>
<dbReference type="EMBL" id="HBUF01311386">
    <property type="protein sequence ID" value="CAG6693241.1"/>
    <property type="molecule type" value="Transcribed_RNA"/>
</dbReference>
<reference evidence="1" key="1">
    <citation type="submission" date="2021-05" db="EMBL/GenBank/DDBJ databases">
        <authorList>
            <person name="Alioto T."/>
            <person name="Alioto T."/>
            <person name="Gomez Garrido J."/>
        </authorList>
    </citation>
    <scope>NUCLEOTIDE SEQUENCE</scope>
</reference>
<accession>A0A8D8TUL0</accession>
<name>A0A8D8TUL0_9HEMI</name>
<protein>
    <submittedName>
        <fullName evidence="1">Uncharacterized protein</fullName>
    </submittedName>
</protein>
<sequence>MMRGEKLSGTRMARKSKETNELLLQRMEERENSSSKILKLQTLACTLVQVMLTKLRLKLLFSIRTGLTRSSRTQLPLKERNWLLILNCKIRLPLPTGSSMENLSKLMTELKSRTWAAVNISSSSTSWNCRTPVRSWSSPVEI</sequence>
<dbReference type="EMBL" id="HBUF01311384">
    <property type="protein sequence ID" value="CAG6693230.1"/>
    <property type="molecule type" value="Transcribed_RNA"/>
</dbReference>
<organism evidence="1">
    <name type="scientific">Cacopsylla melanoneura</name>
    <dbReference type="NCBI Taxonomy" id="428564"/>
    <lineage>
        <taxon>Eukaryota</taxon>
        <taxon>Metazoa</taxon>
        <taxon>Ecdysozoa</taxon>
        <taxon>Arthropoda</taxon>
        <taxon>Hexapoda</taxon>
        <taxon>Insecta</taxon>
        <taxon>Pterygota</taxon>
        <taxon>Neoptera</taxon>
        <taxon>Paraneoptera</taxon>
        <taxon>Hemiptera</taxon>
        <taxon>Sternorrhyncha</taxon>
        <taxon>Psylloidea</taxon>
        <taxon>Psyllidae</taxon>
        <taxon>Psyllinae</taxon>
        <taxon>Cacopsylla</taxon>
    </lineage>
</organism>
<dbReference type="AlphaFoldDB" id="A0A8D8TUL0"/>
<evidence type="ECO:0000313" key="1">
    <source>
        <dbReference type="EMBL" id="CAG6693241.1"/>
    </source>
</evidence>